<protein>
    <recommendedName>
        <fullName evidence="3">Regulatory protein RecX</fullName>
    </recommendedName>
</protein>
<keyword evidence="7" id="KW-1185">Reference proteome</keyword>
<sequence length="54" mass="6354">MEKEKLLDDQEFANAFVRDRMEFSTKGPQILIQELIKKRCATSASRRSCCRLYV</sequence>
<accession>A0ABU5C8Z2</accession>
<evidence type="ECO:0000259" key="5">
    <source>
        <dbReference type="Pfam" id="PF02631"/>
    </source>
</evidence>
<evidence type="ECO:0000313" key="6">
    <source>
        <dbReference type="EMBL" id="MDY0395802.1"/>
    </source>
</evidence>
<comment type="similarity">
    <text evidence="2">Belongs to the RecX family.</text>
</comment>
<dbReference type="EMBL" id="JAWDIP010000003">
    <property type="protein sequence ID" value="MDY0395802.1"/>
    <property type="molecule type" value="Genomic_DNA"/>
</dbReference>
<name>A0ABU5C8Z2_9BACI</name>
<dbReference type="InterPro" id="IPR036388">
    <property type="entry name" value="WH-like_DNA-bd_sf"/>
</dbReference>
<evidence type="ECO:0000313" key="7">
    <source>
        <dbReference type="Proteomes" id="UP001281447"/>
    </source>
</evidence>
<organism evidence="6 7">
    <name type="scientific">Tigheibacillus halophilus</name>
    <dbReference type="NCBI Taxonomy" id="361280"/>
    <lineage>
        <taxon>Bacteria</taxon>
        <taxon>Bacillati</taxon>
        <taxon>Bacillota</taxon>
        <taxon>Bacilli</taxon>
        <taxon>Bacillales</taxon>
        <taxon>Bacillaceae</taxon>
        <taxon>Tigheibacillus</taxon>
    </lineage>
</organism>
<evidence type="ECO:0000256" key="4">
    <source>
        <dbReference type="ARBA" id="ARBA00022490"/>
    </source>
</evidence>
<comment type="caution">
    <text evidence="6">The sequence shown here is derived from an EMBL/GenBank/DDBJ whole genome shotgun (WGS) entry which is preliminary data.</text>
</comment>
<reference evidence="6 7" key="1">
    <citation type="submission" date="2023-10" db="EMBL/GenBank/DDBJ databases">
        <title>Virgibacillus halophilus 5B73C genome.</title>
        <authorList>
            <person name="Miliotis G."/>
            <person name="Sengupta P."/>
            <person name="Hameed A."/>
            <person name="Chuvochina M."/>
            <person name="Mcdonagh F."/>
            <person name="Simpson A.C."/>
            <person name="Singh N.K."/>
            <person name="Rekha P.D."/>
            <person name="Raman K."/>
            <person name="Hugenholtz P."/>
            <person name="Venkateswaran K."/>
        </authorList>
    </citation>
    <scope>NUCLEOTIDE SEQUENCE [LARGE SCALE GENOMIC DNA]</scope>
    <source>
        <strain evidence="6 7">5B73C</strain>
    </source>
</reference>
<comment type="subcellular location">
    <subcellularLocation>
        <location evidence="1">Cytoplasm</location>
    </subcellularLocation>
</comment>
<gene>
    <name evidence="6" type="ORF">RWE15_17050</name>
</gene>
<evidence type="ECO:0000256" key="3">
    <source>
        <dbReference type="ARBA" id="ARBA00018111"/>
    </source>
</evidence>
<dbReference type="Gene3D" id="1.10.10.10">
    <property type="entry name" value="Winged helix-like DNA-binding domain superfamily/Winged helix DNA-binding domain"/>
    <property type="match status" value="1"/>
</dbReference>
<evidence type="ECO:0000256" key="2">
    <source>
        <dbReference type="ARBA" id="ARBA00009695"/>
    </source>
</evidence>
<dbReference type="InterPro" id="IPR053924">
    <property type="entry name" value="RecX_HTH_2nd"/>
</dbReference>
<dbReference type="Pfam" id="PF02631">
    <property type="entry name" value="RecX_HTH2"/>
    <property type="match status" value="1"/>
</dbReference>
<feature type="domain" description="RecX second three-helical" evidence="5">
    <location>
        <begin position="8"/>
        <end position="38"/>
    </location>
</feature>
<evidence type="ECO:0000256" key="1">
    <source>
        <dbReference type="ARBA" id="ARBA00004496"/>
    </source>
</evidence>
<dbReference type="Proteomes" id="UP001281447">
    <property type="component" value="Unassembled WGS sequence"/>
</dbReference>
<keyword evidence="4" id="KW-0963">Cytoplasm</keyword>
<proteinExistence type="inferred from homology"/>